<comment type="caution">
    <text evidence="3">The sequence shown here is derived from an EMBL/GenBank/DDBJ whole genome shotgun (WGS) entry which is preliminary data.</text>
</comment>
<dbReference type="Gene3D" id="3.40.1090.10">
    <property type="entry name" value="Cytosolic phospholipase A2 catalytic domain"/>
    <property type="match status" value="2"/>
</dbReference>
<keyword evidence="4" id="KW-1185">Reference proteome</keyword>
<dbReference type="SUPFAM" id="SSF52151">
    <property type="entry name" value="FabD/lysophospholipase-like"/>
    <property type="match status" value="1"/>
</dbReference>
<sequence length="391" mass="43172">MNEDGKVVSGPIGLALSGGGVRAAAFHAGVLRYLAEQKLIEEIVHVSSVSGGSLFVGLVFQYCQYNWPTSEIYLGEVLPHVRKTLTSKSLQRSAILRLIFNPLNWRFVLSRANVLAQAIRSLWGIKVSLGEIGVTPVWSINCTTGETGRRYRFKNGTMGDYELGYAGVNDFGLASAMAISAAFPGGIGPLTIKSDRFSWMKRKDWSGSSPEPYQSPFHNLHLYDGGLYDNLGIEPMFDVGRQLLKRDATLKADVAYLLVSDGGAPLARQTIPHPLNPFRFKRIADIALDQCRALRLRSFVNFLQVYPKAGAYVGIGAAAEPSIRKHARGKEALAETLLVDEWLSSDDAERAATYDTTLRRLSMPIFNLLERHGYETAKWNLSLMSQVERAS</sequence>
<name>A0ABT7DSM7_9NEIS</name>
<feature type="domain" description="PNPLA" evidence="2">
    <location>
        <begin position="14"/>
        <end position="235"/>
    </location>
</feature>
<dbReference type="RefSeq" id="WP_284099344.1">
    <property type="nucleotide sequence ID" value="NZ_JARRAF010000003.1"/>
</dbReference>
<dbReference type="EMBL" id="JARRAF010000003">
    <property type="protein sequence ID" value="MDK2123056.1"/>
    <property type="molecule type" value="Genomic_DNA"/>
</dbReference>
<dbReference type="InterPro" id="IPR016035">
    <property type="entry name" value="Acyl_Trfase/lysoPLipase"/>
</dbReference>
<evidence type="ECO:0000313" key="4">
    <source>
        <dbReference type="Proteomes" id="UP001172778"/>
    </source>
</evidence>
<dbReference type="Pfam" id="PF01734">
    <property type="entry name" value="Patatin"/>
    <property type="match status" value="1"/>
</dbReference>
<dbReference type="Proteomes" id="UP001172778">
    <property type="component" value="Unassembled WGS sequence"/>
</dbReference>
<organism evidence="3 4">
    <name type="scientific">Parachitinimonas caeni</name>
    <dbReference type="NCBI Taxonomy" id="3031301"/>
    <lineage>
        <taxon>Bacteria</taxon>
        <taxon>Pseudomonadati</taxon>
        <taxon>Pseudomonadota</taxon>
        <taxon>Betaproteobacteria</taxon>
        <taxon>Neisseriales</taxon>
        <taxon>Chitinibacteraceae</taxon>
        <taxon>Parachitinimonas</taxon>
    </lineage>
</organism>
<evidence type="ECO:0000256" key="1">
    <source>
        <dbReference type="ARBA" id="ARBA00023098"/>
    </source>
</evidence>
<evidence type="ECO:0000259" key="2">
    <source>
        <dbReference type="Pfam" id="PF01734"/>
    </source>
</evidence>
<keyword evidence="1" id="KW-0443">Lipid metabolism</keyword>
<gene>
    <name evidence="3" type="ORF">PZA18_03195</name>
</gene>
<accession>A0ABT7DSM7</accession>
<reference evidence="3" key="1">
    <citation type="submission" date="2023-03" db="EMBL/GenBank/DDBJ databases">
        <title>Chitinimonas shenzhenensis gen. nov., sp. nov., a novel member of family Burkholderiaceae isolated from activated sludge collected in Shen Zhen, China.</title>
        <authorList>
            <person name="Wang X."/>
        </authorList>
    </citation>
    <scope>NUCLEOTIDE SEQUENCE</scope>
    <source>
        <strain evidence="3">DQS-5</strain>
    </source>
</reference>
<proteinExistence type="predicted"/>
<protein>
    <submittedName>
        <fullName evidence="3">Patatin-like phospholipase family protein</fullName>
    </submittedName>
</protein>
<dbReference type="InterPro" id="IPR002641">
    <property type="entry name" value="PNPLA_dom"/>
</dbReference>
<dbReference type="PANTHER" id="PTHR10728">
    <property type="entry name" value="CYTOSOLIC PHOSPHOLIPASE A2"/>
    <property type="match status" value="1"/>
</dbReference>
<evidence type="ECO:0000313" key="3">
    <source>
        <dbReference type="EMBL" id="MDK2123056.1"/>
    </source>
</evidence>
<dbReference type="PANTHER" id="PTHR10728:SF40">
    <property type="entry name" value="PATATIN FAMILY PROTEIN"/>
    <property type="match status" value="1"/>
</dbReference>